<comment type="caution">
    <text evidence="2">The sequence shown here is derived from an EMBL/GenBank/DDBJ whole genome shotgun (WGS) entry which is preliminary data.</text>
</comment>
<proteinExistence type="predicted"/>
<dbReference type="AlphaFoldDB" id="A0A6P0UBN1"/>
<gene>
    <name evidence="2" type="ORF">GWK09_02070</name>
</gene>
<sequence length="259" mass="27858">MIRNLIYAVTFLTCLSLNAQIDPGLLLGLINATTVEMNTITGAERGAVLYNTTEGRMYVFNGASWERADPGSTDDQTLQEALASGNDAGSQRIINLGNPTGSQDATNKSYVDNLPRVYVGAFQINGTGNLTISGLPFQPTSITFSAHANVDDFNLDADNGIRNNERGLENSFGSMNGFARDNGSSIAHQVIYVGGHGNSINDISRYASSSHCIGIRYGNQNGDNLGLTTARITQFNPDGFTVNTDNYTDALLIMYTAYR</sequence>
<evidence type="ECO:0000313" key="3">
    <source>
        <dbReference type="Proteomes" id="UP000468443"/>
    </source>
</evidence>
<evidence type="ECO:0000313" key="2">
    <source>
        <dbReference type="EMBL" id="NER09289.1"/>
    </source>
</evidence>
<keyword evidence="1" id="KW-0732">Signal</keyword>
<feature type="signal peptide" evidence="1">
    <location>
        <begin position="1"/>
        <end position="19"/>
    </location>
</feature>
<feature type="chain" id="PRO_5026699163" description="L,D-transpeptidase family protein" evidence="1">
    <location>
        <begin position="20"/>
        <end position="259"/>
    </location>
</feature>
<organism evidence="2 3">
    <name type="scientific">Muriicola jejuensis</name>
    <dbReference type="NCBI Taxonomy" id="504488"/>
    <lineage>
        <taxon>Bacteria</taxon>
        <taxon>Pseudomonadati</taxon>
        <taxon>Bacteroidota</taxon>
        <taxon>Flavobacteriia</taxon>
        <taxon>Flavobacteriales</taxon>
        <taxon>Flavobacteriaceae</taxon>
        <taxon>Muriicola</taxon>
    </lineage>
</organism>
<accession>A0A6P0UBN1</accession>
<reference evidence="2 3" key="1">
    <citation type="submission" date="2020-01" db="EMBL/GenBank/DDBJ databases">
        <title>Muriicola jejuensis KCTC 22299.</title>
        <authorList>
            <person name="Wang G."/>
        </authorList>
    </citation>
    <scope>NUCLEOTIDE SEQUENCE [LARGE SCALE GENOMIC DNA]</scope>
    <source>
        <strain evidence="2 3">KCTC 22299</strain>
    </source>
</reference>
<evidence type="ECO:0000256" key="1">
    <source>
        <dbReference type="SAM" id="SignalP"/>
    </source>
</evidence>
<keyword evidence="3" id="KW-1185">Reference proteome</keyword>
<dbReference type="RefSeq" id="WP_163691349.1">
    <property type="nucleotide sequence ID" value="NZ_FXTW01000001.1"/>
</dbReference>
<dbReference type="EMBL" id="JAABOP010000001">
    <property type="protein sequence ID" value="NER09289.1"/>
    <property type="molecule type" value="Genomic_DNA"/>
</dbReference>
<name>A0A6P0UBN1_9FLAO</name>
<protein>
    <recommendedName>
        <fullName evidence="4">L,D-transpeptidase family protein</fullName>
    </recommendedName>
</protein>
<evidence type="ECO:0008006" key="4">
    <source>
        <dbReference type="Google" id="ProtNLM"/>
    </source>
</evidence>
<dbReference type="Proteomes" id="UP000468443">
    <property type="component" value="Unassembled WGS sequence"/>
</dbReference>